<keyword evidence="2" id="KW-0732">Signal</keyword>
<dbReference type="EnsemblMetazoa" id="CLYHEMT021737.1">
    <property type="protein sequence ID" value="CLYHEMP021737.1"/>
    <property type="gene ID" value="CLYHEMG021737"/>
</dbReference>
<dbReference type="GeneID" id="136808776"/>
<feature type="region of interest" description="Disordered" evidence="1">
    <location>
        <begin position="28"/>
        <end position="71"/>
    </location>
</feature>
<dbReference type="AlphaFoldDB" id="A0A7M6DQ55"/>
<proteinExistence type="predicted"/>
<evidence type="ECO:0000313" key="5">
    <source>
        <dbReference type="Proteomes" id="UP000594262"/>
    </source>
</evidence>
<feature type="chain" id="PRO_5029507783" description="SCP domain-containing protein" evidence="2">
    <location>
        <begin position="26"/>
        <end position="337"/>
    </location>
</feature>
<dbReference type="SUPFAM" id="SSF55797">
    <property type="entry name" value="PR-1-like"/>
    <property type="match status" value="1"/>
</dbReference>
<feature type="domain" description="SCP" evidence="3">
    <location>
        <begin position="112"/>
        <end position="252"/>
    </location>
</feature>
<evidence type="ECO:0000256" key="2">
    <source>
        <dbReference type="SAM" id="SignalP"/>
    </source>
</evidence>
<organism evidence="4 5">
    <name type="scientific">Clytia hemisphaerica</name>
    <dbReference type="NCBI Taxonomy" id="252671"/>
    <lineage>
        <taxon>Eukaryota</taxon>
        <taxon>Metazoa</taxon>
        <taxon>Cnidaria</taxon>
        <taxon>Hydrozoa</taxon>
        <taxon>Hydroidolina</taxon>
        <taxon>Leptothecata</taxon>
        <taxon>Obeliida</taxon>
        <taxon>Clytiidae</taxon>
        <taxon>Clytia</taxon>
    </lineage>
</organism>
<feature type="compositionally biased region" description="Basic and acidic residues" evidence="1">
    <location>
        <begin position="58"/>
        <end position="67"/>
    </location>
</feature>
<feature type="signal peptide" evidence="2">
    <location>
        <begin position="1"/>
        <end position="25"/>
    </location>
</feature>
<sequence length="337" mass="39239">MRIFQHKCGFLFLLLLLVSIFDIEGLKKTSSSSSKNNKQTTKNNNKSKTTTTNNKENNNNRDEHGEYDFLGIPQNNDDEEFKIPDELNFDTSQLKNTKNETNKFRKEDEAILDELFCFHAHNYLRKLHGVPPFRWHSGLQNGASRWAEHLAEQNDGIEHKSGKHVFTENIHNYSGHNATCGVLDAIYSWYKTIQLWDFNTHVFDREKNYMALMFIQMIWDDSTRIGCGVARDKVSGEIYVVVRYAPSITDKSPVSMEQHVKPPQANIFNKTIDSKKIFIPDIHDLASHVPHFYLKNFGDFTCGNEKFKPREEIEENEEDMTNQEKIKASKIRVTTYY</sequence>
<dbReference type="OrthoDB" id="337038at2759"/>
<evidence type="ECO:0000313" key="4">
    <source>
        <dbReference type="EnsemblMetazoa" id="CLYHEMP021737.1"/>
    </source>
</evidence>
<dbReference type="InterPro" id="IPR014044">
    <property type="entry name" value="CAP_dom"/>
</dbReference>
<reference evidence="4" key="1">
    <citation type="submission" date="2021-01" db="UniProtKB">
        <authorList>
            <consortium name="EnsemblMetazoa"/>
        </authorList>
    </citation>
    <scope>IDENTIFICATION</scope>
</reference>
<dbReference type="PANTHER" id="PTHR10334">
    <property type="entry name" value="CYSTEINE-RICH SECRETORY PROTEIN-RELATED"/>
    <property type="match status" value="1"/>
</dbReference>
<feature type="compositionally biased region" description="Low complexity" evidence="1">
    <location>
        <begin position="28"/>
        <end position="57"/>
    </location>
</feature>
<protein>
    <recommendedName>
        <fullName evidence="3">SCP domain-containing protein</fullName>
    </recommendedName>
</protein>
<keyword evidence="5" id="KW-1185">Reference proteome</keyword>
<dbReference type="InterPro" id="IPR035940">
    <property type="entry name" value="CAP_sf"/>
</dbReference>
<evidence type="ECO:0000259" key="3">
    <source>
        <dbReference type="SMART" id="SM00198"/>
    </source>
</evidence>
<evidence type="ECO:0000256" key="1">
    <source>
        <dbReference type="SAM" id="MobiDB-lite"/>
    </source>
</evidence>
<dbReference type="Pfam" id="PF00188">
    <property type="entry name" value="CAP"/>
    <property type="match status" value="1"/>
</dbReference>
<dbReference type="Proteomes" id="UP000594262">
    <property type="component" value="Unplaced"/>
</dbReference>
<dbReference type="Gene3D" id="3.40.33.10">
    <property type="entry name" value="CAP"/>
    <property type="match status" value="1"/>
</dbReference>
<name>A0A7M6DQ55_9CNID</name>
<accession>A0A7M6DQ55</accession>
<dbReference type="RefSeq" id="XP_066921416.1">
    <property type="nucleotide sequence ID" value="XM_067065315.1"/>
</dbReference>
<dbReference type="SMART" id="SM00198">
    <property type="entry name" value="SCP"/>
    <property type="match status" value="1"/>
</dbReference>
<dbReference type="InterPro" id="IPR001283">
    <property type="entry name" value="CRISP-related"/>
</dbReference>